<evidence type="ECO:0000256" key="6">
    <source>
        <dbReference type="ARBA" id="ARBA00023004"/>
    </source>
</evidence>
<feature type="binding site" evidence="7">
    <location>
        <position position="116"/>
    </location>
    <ligand>
        <name>Fe cation</name>
        <dbReference type="ChEBI" id="CHEBI:24875"/>
    </ligand>
</feature>
<dbReference type="InterPro" id="IPR023550">
    <property type="entry name" value="PKHD_hydroxylase"/>
</dbReference>
<organism evidence="9 10">
    <name type="scientific">Acetobacter tropicalis NBRC 101654</name>
    <dbReference type="NCBI Taxonomy" id="749388"/>
    <lineage>
        <taxon>Bacteria</taxon>
        <taxon>Pseudomonadati</taxon>
        <taxon>Pseudomonadota</taxon>
        <taxon>Alphaproteobacteria</taxon>
        <taxon>Acetobacterales</taxon>
        <taxon>Acetobacteraceae</taxon>
        <taxon>Acetobacter</taxon>
    </lineage>
</organism>
<dbReference type="GO" id="GO:0016706">
    <property type="term" value="F:2-oxoglutarate-dependent dioxygenase activity"/>
    <property type="evidence" value="ECO:0007669"/>
    <property type="project" value="UniProtKB-UniRule"/>
</dbReference>
<comment type="cofactor">
    <cofactor evidence="1 7">
        <name>L-ascorbate</name>
        <dbReference type="ChEBI" id="CHEBI:38290"/>
    </cofactor>
</comment>
<keyword evidence="2 7" id="KW-0479">Metal-binding</keyword>
<comment type="cofactor">
    <cofactor evidence="7">
        <name>Fe(2+)</name>
        <dbReference type="ChEBI" id="CHEBI:29033"/>
    </cofactor>
    <text evidence="7">Binds 1 Fe(2+) ion per subunit.</text>
</comment>
<dbReference type="SUPFAM" id="SSF51197">
    <property type="entry name" value="Clavaminate synthase-like"/>
    <property type="match status" value="1"/>
</dbReference>
<dbReference type="GO" id="GO:0006974">
    <property type="term" value="P:DNA damage response"/>
    <property type="evidence" value="ECO:0007669"/>
    <property type="project" value="TreeGrafter"/>
</dbReference>
<evidence type="ECO:0000256" key="1">
    <source>
        <dbReference type="ARBA" id="ARBA00001961"/>
    </source>
</evidence>
<dbReference type="PANTHER" id="PTHR41536:SF1">
    <property type="entry name" value="PKHD-TYPE HYDROXYLASE YBIX"/>
    <property type="match status" value="1"/>
</dbReference>
<dbReference type="GO" id="GO:0005506">
    <property type="term" value="F:iron ion binding"/>
    <property type="evidence" value="ECO:0007669"/>
    <property type="project" value="UniProtKB-UniRule"/>
</dbReference>
<evidence type="ECO:0000313" key="9">
    <source>
        <dbReference type="EMBL" id="GAA08785.1"/>
    </source>
</evidence>
<accession>F7VEJ0</accession>
<dbReference type="AlphaFoldDB" id="F7VEJ0"/>
<dbReference type="HAMAP" id="MF_00657">
    <property type="entry name" value="Hydroxyl_YbiX"/>
    <property type="match status" value="1"/>
</dbReference>
<dbReference type="Proteomes" id="UP000004319">
    <property type="component" value="Unassembled WGS sequence"/>
</dbReference>
<evidence type="ECO:0000259" key="8">
    <source>
        <dbReference type="PROSITE" id="PS51471"/>
    </source>
</evidence>
<gene>
    <name evidence="9" type="ORF">ATPR_1789</name>
</gene>
<evidence type="ECO:0000256" key="2">
    <source>
        <dbReference type="ARBA" id="ARBA00022723"/>
    </source>
</evidence>
<reference evidence="9 10" key="1">
    <citation type="journal article" date="2011" name="Biochem. Biophys. Res. Commun.">
        <title>Increased number of Arginine-based salt bridges contributes to the thermotolerance of thermotolerant acetic acid bacteria, Acetobacter tropicalis SKU1100.</title>
        <authorList>
            <person name="Matsutani M."/>
            <person name="Hirakawa H."/>
            <person name="Nishikura M."/>
            <person name="Soemphol W."/>
            <person name="Ali I.A.I."/>
            <person name="Yakushi T."/>
            <person name="Matsushita K."/>
        </authorList>
    </citation>
    <scope>NUCLEOTIDE SEQUENCE [LARGE SCALE GENOMIC DNA]</scope>
    <source>
        <strain evidence="9 10">NBRC 101654</strain>
    </source>
</reference>
<dbReference type="PANTHER" id="PTHR41536">
    <property type="entry name" value="PKHD-TYPE HYDROXYLASE YBIX"/>
    <property type="match status" value="1"/>
</dbReference>
<dbReference type="SMART" id="SM00702">
    <property type="entry name" value="P4Hc"/>
    <property type="match status" value="1"/>
</dbReference>
<evidence type="ECO:0000313" key="10">
    <source>
        <dbReference type="Proteomes" id="UP000004319"/>
    </source>
</evidence>
<keyword evidence="3 7" id="KW-0847">Vitamin C</keyword>
<feature type="domain" description="Fe2OG dioxygenase" evidence="8">
    <location>
        <begin position="98"/>
        <end position="199"/>
    </location>
</feature>
<protein>
    <submittedName>
        <fullName evidence="9">2OG-Fe(II) oxygenase</fullName>
    </submittedName>
</protein>
<evidence type="ECO:0000256" key="3">
    <source>
        <dbReference type="ARBA" id="ARBA00022896"/>
    </source>
</evidence>
<dbReference type="InterPro" id="IPR006620">
    <property type="entry name" value="Pro_4_hyd_alph"/>
</dbReference>
<dbReference type="GO" id="GO:0006879">
    <property type="term" value="P:intracellular iron ion homeostasis"/>
    <property type="evidence" value="ECO:0007669"/>
    <property type="project" value="TreeGrafter"/>
</dbReference>
<keyword evidence="4 7" id="KW-0223">Dioxygenase</keyword>
<feature type="binding site" evidence="7">
    <location>
        <position position="180"/>
    </location>
    <ligand>
        <name>Fe cation</name>
        <dbReference type="ChEBI" id="CHEBI:24875"/>
    </ligand>
</feature>
<dbReference type="Pfam" id="PF18331">
    <property type="entry name" value="PKHD_C"/>
    <property type="match status" value="1"/>
</dbReference>
<feature type="binding site" evidence="7">
    <location>
        <position position="190"/>
    </location>
    <ligand>
        <name>2-oxoglutarate</name>
        <dbReference type="ChEBI" id="CHEBI:16810"/>
    </ligand>
</feature>
<dbReference type="PROSITE" id="PS51471">
    <property type="entry name" value="FE2OG_OXY"/>
    <property type="match status" value="1"/>
</dbReference>
<dbReference type="GO" id="GO:0031418">
    <property type="term" value="F:L-ascorbic acid binding"/>
    <property type="evidence" value="ECO:0007669"/>
    <property type="project" value="UniProtKB-KW"/>
</dbReference>
<name>F7VEJ0_9PROT</name>
<dbReference type="Gene3D" id="4.10.860.20">
    <property type="entry name" value="Rabenosyn, Rab binding domain"/>
    <property type="match status" value="1"/>
</dbReference>
<feature type="binding site" evidence="7">
    <location>
        <position position="118"/>
    </location>
    <ligand>
        <name>Fe cation</name>
        <dbReference type="ChEBI" id="CHEBI:24875"/>
    </ligand>
</feature>
<dbReference type="InterPro" id="IPR044862">
    <property type="entry name" value="Pro_4_hyd_alph_FE2OG_OXY"/>
</dbReference>
<dbReference type="InterPro" id="IPR041097">
    <property type="entry name" value="PKHD_C"/>
</dbReference>
<evidence type="ECO:0000256" key="5">
    <source>
        <dbReference type="ARBA" id="ARBA00023002"/>
    </source>
</evidence>
<dbReference type="NCBIfam" id="NF003975">
    <property type="entry name" value="PRK05467.1-4"/>
    <property type="match status" value="1"/>
</dbReference>
<sequence length="248" mass="27850">MASVGCQAGKPGFLLSDQNIMMLHIPDVLTPEELAHCRSVLEKADWQDGKATAGQQSAKAKHNLQLPLNHPQHRELAELVLRALGRNRVFNSAVVPFRVVPPLFNRYDAGMAFGAHVDNAVRPIPDSGGMRVRTDVSCTLFLSHPEDYDGGELCIYDEAGVQEIKLPAGDMIVYDTTVLHSVAPVTRGSRWASFFWTQSMVREESRRRVLYDLDQAVMDLRTRLSDHDPAVLQLVNCYHNLMRQWCDL</sequence>
<dbReference type="NCBIfam" id="NF003974">
    <property type="entry name" value="PRK05467.1-3"/>
    <property type="match status" value="1"/>
</dbReference>
<dbReference type="Gene3D" id="2.60.120.620">
    <property type="entry name" value="q2cbj1_9rhob like domain"/>
    <property type="match status" value="1"/>
</dbReference>
<dbReference type="InterPro" id="IPR005123">
    <property type="entry name" value="Oxoglu/Fe-dep_dioxygenase_dom"/>
</dbReference>
<proteinExistence type="inferred from homology"/>
<keyword evidence="5 7" id="KW-0560">Oxidoreductase</keyword>
<comment type="caution">
    <text evidence="9">The sequence shown here is derived from an EMBL/GenBank/DDBJ whole genome shotgun (WGS) entry which is preliminary data.</text>
</comment>
<dbReference type="Pfam" id="PF13640">
    <property type="entry name" value="2OG-FeII_Oxy_3"/>
    <property type="match status" value="1"/>
</dbReference>
<evidence type="ECO:0000256" key="7">
    <source>
        <dbReference type="HAMAP-Rule" id="MF_00657"/>
    </source>
</evidence>
<keyword evidence="6 7" id="KW-0408">Iron</keyword>
<dbReference type="EMBL" id="BABS01000050">
    <property type="protein sequence ID" value="GAA08785.1"/>
    <property type="molecule type" value="Genomic_DNA"/>
</dbReference>
<evidence type="ECO:0000256" key="4">
    <source>
        <dbReference type="ARBA" id="ARBA00022964"/>
    </source>
</evidence>